<dbReference type="GO" id="GO:0003983">
    <property type="term" value="F:UTP:glucose-1-phosphate uridylyltransferase activity"/>
    <property type="evidence" value="ECO:0007669"/>
    <property type="project" value="UniProtKB-EC"/>
</dbReference>
<dbReference type="STRING" id="1774968.AUC68_04205"/>
<comment type="similarity">
    <text evidence="1 7">Belongs to the UDPGP type 2 family.</text>
</comment>
<keyword evidence="10" id="KW-1185">Reference proteome</keyword>
<evidence type="ECO:0000256" key="6">
    <source>
        <dbReference type="ARBA" id="ARBA00048128"/>
    </source>
</evidence>
<dbReference type="PANTHER" id="PTHR43197">
    <property type="entry name" value="UTP--GLUCOSE-1-PHOSPHATE URIDYLYLTRANSFERASE"/>
    <property type="match status" value="1"/>
</dbReference>
<dbReference type="CDD" id="cd02541">
    <property type="entry name" value="UGPase_prokaryotic"/>
    <property type="match status" value="1"/>
</dbReference>
<dbReference type="OrthoDB" id="9803306at2"/>
<dbReference type="InterPro" id="IPR029044">
    <property type="entry name" value="Nucleotide-diphossugar_trans"/>
</dbReference>
<gene>
    <name evidence="9" type="ORF">AUC68_04205</name>
</gene>
<name>A0A1E3W178_9HYPH</name>
<evidence type="ECO:0000256" key="2">
    <source>
        <dbReference type="ARBA" id="ARBA00012415"/>
    </source>
</evidence>
<dbReference type="SUPFAM" id="SSF53448">
    <property type="entry name" value="Nucleotide-diphospho-sugar transferases"/>
    <property type="match status" value="1"/>
</dbReference>
<keyword evidence="4 7" id="KW-0808">Transferase</keyword>
<dbReference type="Gene3D" id="3.90.550.10">
    <property type="entry name" value="Spore Coat Polysaccharide Biosynthesis Protein SpsA, Chain A"/>
    <property type="match status" value="1"/>
</dbReference>
<evidence type="ECO:0000259" key="8">
    <source>
        <dbReference type="Pfam" id="PF00483"/>
    </source>
</evidence>
<feature type="domain" description="Nucleotidyl transferase" evidence="8">
    <location>
        <begin position="12"/>
        <end position="271"/>
    </location>
</feature>
<dbReference type="RefSeq" id="WP_069437157.1">
    <property type="nucleotide sequence ID" value="NZ_LPWG01000011.1"/>
</dbReference>
<organism evidence="9 10">
    <name type="scientific">Methyloceanibacter methanicus</name>
    <dbReference type="NCBI Taxonomy" id="1774968"/>
    <lineage>
        <taxon>Bacteria</taxon>
        <taxon>Pseudomonadati</taxon>
        <taxon>Pseudomonadota</taxon>
        <taxon>Alphaproteobacteria</taxon>
        <taxon>Hyphomicrobiales</taxon>
        <taxon>Hyphomicrobiaceae</taxon>
        <taxon>Methyloceanibacter</taxon>
    </lineage>
</organism>
<evidence type="ECO:0000256" key="5">
    <source>
        <dbReference type="ARBA" id="ARBA00022695"/>
    </source>
</evidence>
<evidence type="ECO:0000256" key="7">
    <source>
        <dbReference type="RuleBase" id="RU361259"/>
    </source>
</evidence>
<evidence type="ECO:0000313" key="9">
    <source>
        <dbReference type="EMBL" id="ODR99509.1"/>
    </source>
</evidence>
<evidence type="ECO:0000256" key="3">
    <source>
        <dbReference type="ARBA" id="ARBA00019048"/>
    </source>
</evidence>
<evidence type="ECO:0000313" key="10">
    <source>
        <dbReference type="Proteomes" id="UP000094501"/>
    </source>
</evidence>
<keyword evidence="5 7" id="KW-0548">Nucleotidyltransferase</keyword>
<comment type="catalytic activity">
    <reaction evidence="6 7">
        <text>alpha-D-glucose 1-phosphate + UTP + H(+) = UDP-alpha-D-glucose + diphosphate</text>
        <dbReference type="Rhea" id="RHEA:19889"/>
        <dbReference type="ChEBI" id="CHEBI:15378"/>
        <dbReference type="ChEBI" id="CHEBI:33019"/>
        <dbReference type="ChEBI" id="CHEBI:46398"/>
        <dbReference type="ChEBI" id="CHEBI:58601"/>
        <dbReference type="ChEBI" id="CHEBI:58885"/>
        <dbReference type="EC" id="2.7.7.9"/>
    </reaction>
</comment>
<accession>A0A1E3W178</accession>
<dbReference type="EMBL" id="LPWG01000011">
    <property type="protein sequence ID" value="ODR99509.1"/>
    <property type="molecule type" value="Genomic_DNA"/>
</dbReference>
<dbReference type="PANTHER" id="PTHR43197:SF1">
    <property type="entry name" value="UTP--GLUCOSE-1-PHOSPHATE URIDYLYLTRANSFERASE"/>
    <property type="match status" value="1"/>
</dbReference>
<dbReference type="NCBIfam" id="TIGR01099">
    <property type="entry name" value="galU"/>
    <property type="match status" value="1"/>
</dbReference>
<dbReference type="InterPro" id="IPR005835">
    <property type="entry name" value="NTP_transferase_dom"/>
</dbReference>
<dbReference type="Proteomes" id="UP000094501">
    <property type="component" value="Unassembled WGS sequence"/>
</dbReference>
<protein>
    <recommendedName>
        <fullName evidence="3 7">UTP--glucose-1-phosphate uridylyltransferase</fullName>
        <ecNumber evidence="2 7">2.7.7.9</ecNumber>
    </recommendedName>
    <alternativeName>
        <fullName evidence="7">UDP-glucose pyrophosphorylase</fullName>
    </alternativeName>
</protein>
<proteinExistence type="inferred from homology"/>
<dbReference type="Pfam" id="PF00483">
    <property type="entry name" value="NTP_transferase"/>
    <property type="match status" value="1"/>
</dbReference>
<reference evidence="9 10" key="1">
    <citation type="journal article" date="2016" name="Environ. Microbiol.">
        <title>New Methyloceanibacter diversity from North Sea sediments includes methanotroph containing solely the soluble methane monooxygenase.</title>
        <authorList>
            <person name="Vekeman B."/>
            <person name="Kerckhof F.M."/>
            <person name="Cremers G."/>
            <person name="de Vos P."/>
            <person name="Vandamme P."/>
            <person name="Boon N."/>
            <person name="Op den Camp H.J."/>
            <person name="Heylen K."/>
        </authorList>
    </citation>
    <scope>NUCLEOTIDE SEQUENCE [LARGE SCALE GENOMIC DNA]</scope>
    <source>
        <strain evidence="9 10">R-67174</strain>
    </source>
</reference>
<comment type="caution">
    <text evidence="9">The sequence shown here is derived from an EMBL/GenBank/DDBJ whole genome shotgun (WGS) entry which is preliminary data.</text>
</comment>
<dbReference type="InterPro" id="IPR005771">
    <property type="entry name" value="GalU_uridylyltTrfase_bac/arc"/>
</dbReference>
<sequence length="312" mass="33546">MPVPIRKAVFPVAGLGTRFLPATKAMPKEMLTVVDRPLIQHVVDEAREAGIEHFVFVTGRNKGAIEDHFDRLPELEDTLAARGKTAELEILAECLPDAGAASFVRQQAPLGLGHAVWCAREIVGHEPFAVILPDVLVQTPDKGCLAQMLDVYNAHGGNVLAVEPVPDEQTKNYGVVAIGEAEGNVFPVTGMVEKPAPGTAPSNLTILGRYILQPEVFELLSAQEEGSGGEIQLTDSMLTLLETQPFYAVEYEGRAFDCGSKPGFLAANVAYALDRPDLRDTVVAEIKKLLPRGRAPSCGCACRPAPRSPCTR</sequence>
<dbReference type="GO" id="GO:0006011">
    <property type="term" value="P:UDP-alpha-D-glucose metabolic process"/>
    <property type="evidence" value="ECO:0007669"/>
    <property type="project" value="InterPro"/>
</dbReference>
<evidence type="ECO:0000256" key="4">
    <source>
        <dbReference type="ARBA" id="ARBA00022679"/>
    </source>
</evidence>
<evidence type="ECO:0000256" key="1">
    <source>
        <dbReference type="ARBA" id="ARBA00006890"/>
    </source>
</evidence>
<dbReference type="EC" id="2.7.7.9" evidence="2 7"/>
<dbReference type="AlphaFoldDB" id="A0A1E3W178"/>